<dbReference type="Proteomes" id="UP000828390">
    <property type="component" value="Unassembled WGS sequence"/>
</dbReference>
<organism evidence="1 2">
    <name type="scientific">Dreissena polymorpha</name>
    <name type="common">Zebra mussel</name>
    <name type="synonym">Mytilus polymorpha</name>
    <dbReference type="NCBI Taxonomy" id="45954"/>
    <lineage>
        <taxon>Eukaryota</taxon>
        <taxon>Metazoa</taxon>
        <taxon>Spiralia</taxon>
        <taxon>Lophotrochozoa</taxon>
        <taxon>Mollusca</taxon>
        <taxon>Bivalvia</taxon>
        <taxon>Autobranchia</taxon>
        <taxon>Heteroconchia</taxon>
        <taxon>Euheterodonta</taxon>
        <taxon>Imparidentia</taxon>
        <taxon>Neoheterodontei</taxon>
        <taxon>Myida</taxon>
        <taxon>Dreissenoidea</taxon>
        <taxon>Dreissenidae</taxon>
        <taxon>Dreissena</taxon>
    </lineage>
</organism>
<dbReference type="EMBL" id="JAIWYP010000002">
    <property type="protein sequence ID" value="KAH3874318.1"/>
    <property type="molecule type" value="Genomic_DNA"/>
</dbReference>
<gene>
    <name evidence="1" type="ORF">DPMN_037560</name>
</gene>
<reference evidence="1" key="1">
    <citation type="journal article" date="2019" name="bioRxiv">
        <title>The Genome of the Zebra Mussel, Dreissena polymorpha: A Resource for Invasive Species Research.</title>
        <authorList>
            <person name="McCartney M.A."/>
            <person name="Auch B."/>
            <person name="Kono T."/>
            <person name="Mallez S."/>
            <person name="Zhang Y."/>
            <person name="Obille A."/>
            <person name="Becker A."/>
            <person name="Abrahante J.E."/>
            <person name="Garbe J."/>
            <person name="Badalamenti J.P."/>
            <person name="Herman A."/>
            <person name="Mangelson H."/>
            <person name="Liachko I."/>
            <person name="Sullivan S."/>
            <person name="Sone E.D."/>
            <person name="Koren S."/>
            <person name="Silverstein K.A.T."/>
            <person name="Beckman K.B."/>
            <person name="Gohl D.M."/>
        </authorList>
    </citation>
    <scope>NUCLEOTIDE SEQUENCE</scope>
    <source>
        <strain evidence="1">Duluth1</strain>
        <tissue evidence="1">Whole animal</tissue>
    </source>
</reference>
<accession>A0A9D4RPA4</accession>
<proteinExistence type="predicted"/>
<sequence length="55" mass="6168">METAPCGVCVRAKSEAYYCKIDTRKCQGISIEPGVDFPRIIIIIRITVVQKAARR</sequence>
<comment type="caution">
    <text evidence="1">The sequence shown here is derived from an EMBL/GenBank/DDBJ whole genome shotgun (WGS) entry which is preliminary data.</text>
</comment>
<reference evidence="1" key="2">
    <citation type="submission" date="2020-11" db="EMBL/GenBank/DDBJ databases">
        <authorList>
            <person name="McCartney M.A."/>
            <person name="Auch B."/>
            <person name="Kono T."/>
            <person name="Mallez S."/>
            <person name="Becker A."/>
            <person name="Gohl D.M."/>
            <person name="Silverstein K.A.T."/>
            <person name="Koren S."/>
            <person name="Bechman K.B."/>
            <person name="Herman A."/>
            <person name="Abrahante J.E."/>
            <person name="Garbe J."/>
        </authorList>
    </citation>
    <scope>NUCLEOTIDE SEQUENCE</scope>
    <source>
        <strain evidence="1">Duluth1</strain>
        <tissue evidence="1">Whole animal</tissue>
    </source>
</reference>
<keyword evidence="2" id="KW-1185">Reference proteome</keyword>
<dbReference type="AlphaFoldDB" id="A0A9D4RPA4"/>
<evidence type="ECO:0000313" key="1">
    <source>
        <dbReference type="EMBL" id="KAH3874318.1"/>
    </source>
</evidence>
<evidence type="ECO:0000313" key="2">
    <source>
        <dbReference type="Proteomes" id="UP000828390"/>
    </source>
</evidence>
<protein>
    <submittedName>
        <fullName evidence="1">Uncharacterized protein</fullName>
    </submittedName>
</protein>
<name>A0A9D4RPA4_DREPO</name>